<dbReference type="AlphaFoldDB" id="Q1ZZ90"/>
<feature type="transmembrane region" description="Helical" evidence="1">
    <location>
        <begin position="71"/>
        <end position="93"/>
    </location>
</feature>
<keyword evidence="1" id="KW-0472">Membrane</keyword>
<feature type="transmembrane region" description="Helical" evidence="1">
    <location>
        <begin position="99"/>
        <end position="123"/>
    </location>
</feature>
<dbReference type="EMBL" id="DQ418486">
    <property type="protein sequence ID" value="ABD77435.1"/>
    <property type="molecule type" value="Genomic_DNA"/>
</dbReference>
<keyword evidence="1" id="KW-1133">Transmembrane helix</keyword>
<sequence length="202" mass="22556">MREISSHADSRSIRRADTFSLWIGSVLGNDVARLSRRSDGGLILMEHTTSIGWAARSHARSEHACDRISQWILVLMPIVFVAFCVLLISLWYIDILTGWLIAAFALLIEAMLIGIGFFVFVMVRISHRRRREREAKTALCRANQPDDADVPFPVGFDGVKTVHCMFGSGQVGGFRVSCYNTNCPLMRGATETERLPGQAERA</sequence>
<protein>
    <submittedName>
        <fullName evidence="2">Putative membrane protein</fullName>
    </submittedName>
</protein>
<name>Q1ZZ90_BURPE</name>
<accession>Q1ZZ90</accession>
<proteinExistence type="predicted"/>
<reference evidence="2" key="1">
    <citation type="journal article" date="2006" name="BMC Microbiol.">
        <title>Characterization of the mrgRS locus of the opportunistic pathogen Burkholderia pseudomallei: temperature regulates the expression of a two-component signal transduction system.</title>
        <authorList>
            <person name="Mahfouz M.E."/>
            <person name="Grayson T.H."/>
            <person name="Dance D.A.B."/>
            <person name="Gilpin M.L."/>
        </authorList>
    </citation>
    <scope>NUCLEOTIDE SEQUENCE</scope>
    <source>
        <strain evidence="2">204</strain>
    </source>
</reference>
<evidence type="ECO:0000313" key="2">
    <source>
        <dbReference type="EMBL" id="ABD77435.1"/>
    </source>
</evidence>
<organism evidence="2">
    <name type="scientific">Burkholderia pseudomallei</name>
    <name type="common">Pseudomonas pseudomallei</name>
    <dbReference type="NCBI Taxonomy" id="28450"/>
    <lineage>
        <taxon>Bacteria</taxon>
        <taxon>Pseudomonadati</taxon>
        <taxon>Pseudomonadota</taxon>
        <taxon>Betaproteobacteria</taxon>
        <taxon>Burkholderiales</taxon>
        <taxon>Burkholderiaceae</taxon>
        <taxon>Burkholderia</taxon>
        <taxon>pseudomallei group</taxon>
    </lineage>
</organism>
<evidence type="ECO:0000256" key="1">
    <source>
        <dbReference type="SAM" id="Phobius"/>
    </source>
</evidence>
<keyword evidence="1" id="KW-0812">Transmembrane</keyword>